<gene>
    <name evidence="1" type="ORF">FRACYDRAFT_254210</name>
</gene>
<organism evidence="1 2">
    <name type="scientific">Fragilariopsis cylindrus CCMP1102</name>
    <dbReference type="NCBI Taxonomy" id="635003"/>
    <lineage>
        <taxon>Eukaryota</taxon>
        <taxon>Sar</taxon>
        <taxon>Stramenopiles</taxon>
        <taxon>Ochrophyta</taxon>
        <taxon>Bacillariophyta</taxon>
        <taxon>Bacillariophyceae</taxon>
        <taxon>Bacillariophycidae</taxon>
        <taxon>Bacillariales</taxon>
        <taxon>Bacillariaceae</taxon>
        <taxon>Fragilariopsis</taxon>
    </lineage>
</organism>
<dbReference type="Proteomes" id="UP000095751">
    <property type="component" value="Unassembled WGS sequence"/>
</dbReference>
<dbReference type="KEGG" id="fcy:FRACYDRAFT_254210"/>
<accession>A0A1E7ELD7</accession>
<protein>
    <submittedName>
        <fullName evidence="1">Uncharacterized protein</fullName>
    </submittedName>
</protein>
<dbReference type="InParanoid" id="A0A1E7ELD7"/>
<dbReference type="AlphaFoldDB" id="A0A1E7ELD7"/>
<sequence>MGLFAPSSLPSLSPSSAPISIYFDGGNIIGKCEDGNEVSEDECYTAASEVNGSPLSGGQVNTIDPNISGVPCGCWIAFQTAYFRNPTEIEGCAQVQGIQENLVCDSSRTCDSYVAFKPIKRCKKEQPGTGKKVRFYCPGTCKKKCPRGKCENLKTFRFQGNSNACDSYVAEKPVKRCKKDVEGKKDKVTGKLKKVKFFCPATCKKKCKTL</sequence>
<keyword evidence="2" id="KW-1185">Reference proteome</keyword>
<proteinExistence type="predicted"/>
<dbReference type="EMBL" id="KV784405">
    <property type="protein sequence ID" value="OEU06656.1"/>
    <property type="molecule type" value="Genomic_DNA"/>
</dbReference>
<evidence type="ECO:0000313" key="2">
    <source>
        <dbReference type="Proteomes" id="UP000095751"/>
    </source>
</evidence>
<name>A0A1E7ELD7_9STRA</name>
<reference evidence="1 2" key="1">
    <citation type="submission" date="2016-09" db="EMBL/GenBank/DDBJ databases">
        <title>Extensive genetic diversity and differential bi-allelic expression allows diatom success in the polar Southern Ocean.</title>
        <authorList>
            <consortium name="DOE Joint Genome Institute"/>
            <person name="Mock T."/>
            <person name="Otillar R.P."/>
            <person name="Strauss J."/>
            <person name="Dupont C."/>
            <person name="Frickenhaus S."/>
            <person name="Maumus F."/>
            <person name="Mcmullan M."/>
            <person name="Sanges R."/>
            <person name="Schmutz J."/>
            <person name="Toseland A."/>
            <person name="Valas R."/>
            <person name="Veluchamy A."/>
            <person name="Ward B.J."/>
            <person name="Allen A."/>
            <person name="Barry K."/>
            <person name="Falciatore A."/>
            <person name="Ferrante M."/>
            <person name="Fortunato A.E."/>
            <person name="Gloeckner G."/>
            <person name="Gruber A."/>
            <person name="Hipkin R."/>
            <person name="Janech M."/>
            <person name="Kroth P."/>
            <person name="Leese F."/>
            <person name="Lindquist E."/>
            <person name="Lyon B.R."/>
            <person name="Martin J."/>
            <person name="Mayer C."/>
            <person name="Parker M."/>
            <person name="Quesneville H."/>
            <person name="Raymond J."/>
            <person name="Uhlig C."/>
            <person name="Valentin K.U."/>
            <person name="Worden A.Z."/>
            <person name="Armbrust E.V."/>
            <person name="Bowler C."/>
            <person name="Green B."/>
            <person name="Moulton V."/>
            <person name="Van Oosterhout C."/>
            <person name="Grigoriev I."/>
        </authorList>
    </citation>
    <scope>NUCLEOTIDE SEQUENCE [LARGE SCALE GENOMIC DNA]</scope>
    <source>
        <strain evidence="1 2">CCMP1102</strain>
    </source>
</reference>
<evidence type="ECO:0000313" key="1">
    <source>
        <dbReference type="EMBL" id="OEU06656.1"/>
    </source>
</evidence>